<reference evidence="3 4" key="1">
    <citation type="submission" date="2017-09" db="EMBL/GenBank/DDBJ databases">
        <authorList>
            <person name="Ehlers B."/>
            <person name="Leendertz F.H."/>
        </authorList>
    </citation>
    <scope>NUCLEOTIDE SEQUENCE [LARGE SCALE GENOMIC DNA]</scope>
    <source>
        <strain evidence="3 4">DSM 16848</strain>
    </source>
</reference>
<keyword evidence="4" id="KW-1185">Reference proteome</keyword>
<dbReference type="PANTHER" id="PTHR43581">
    <property type="entry name" value="ATP/GTP PHOSPHATASE"/>
    <property type="match status" value="1"/>
</dbReference>
<proteinExistence type="predicted"/>
<dbReference type="Pfam" id="PF13476">
    <property type="entry name" value="AAA_23"/>
    <property type="match status" value="1"/>
</dbReference>
<dbReference type="RefSeq" id="WP_097113907.1">
    <property type="nucleotide sequence ID" value="NZ_CP083931.1"/>
</dbReference>
<dbReference type="GO" id="GO:0005524">
    <property type="term" value="F:ATP binding"/>
    <property type="evidence" value="ECO:0007669"/>
    <property type="project" value="InterPro"/>
</dbReference>
<sequence length="344" mass="39294">MNTPEYVQSLKLENFSLLPNETFQFSPHLNIIIAENACGKSHLLKLLYTLLAVTGNEKNALHKTNLQKIFADKLLNVFRPDSLGRLVKRQQGSSRCEVELRMNSGSKTSLTFSNHASSQVNIKNFPNEYNATPAFLPTRELLTLCPWFISLYQTQNIPFDETWVDTCQLLNVPTLKGVSAQRAQLQLQPLEDAMGDRVVVDSSGRFYLGKVEAPLVAEGVRKLMMIARLIANGALLDKGYLFWDEPEANLNPRFIRVAAEMIFQLSQQNIQVFIATHSLFLLRELEILQDKHKKENDEHIKMRYFSLTKDKDIIRLQQTDNYDDVESIVALDESLAQSDRYSQI</sequence>
<protein>
    <submittedName>
        <fullName evidence="3">ATPase/GTPase, AAA15 family</fullName>
    </submittedName>
</protein>
<dbReference type="Gene3D" id="3.40.50.300">
    <property type="entry name" value="P-loop containing nucleotide triphosphate hydrolases"/>
    <property type="match status" value="2"/>
</dbReference>
<evidence type="ECO:0000259" key="1">
    <source>
        <dbReference type="Pfam" id="PF13304"/>
    </source>
</evidence>
<name>A0A286E8G0_9NEIS</name>
<dbReference type="EMBL" id="OCNF01000005">
    <property type="protein sequence ID" value="SOD67205.1"/>
    <property type="molecule type" value="Genomic_DNA"/>
</dbReference>
<dbReference type="OrthoDB" id="9815944at2"/>
<evidence type="ECO:0000259" key="2">
    <source>
        <dbReference type="Pfam" id="PF13476"/>
    </source>
</evidence>
<dbReference type="Proteomes" id="UP000219669">
    <property type="component" value="Unassembled WGS sequence"/>
</dbReference>
<dbReference type="InterPro" id="IPR038729">
    <property type="entry name" value="Rad50/SbcC_AAA"/>
</dbReference>
<organism evidence="3 4">
    <name type="scientific">Alysiella filiformis DSM 16848</name>
    <dbReference type="NCBI Taxonomy" id="1120981"/>
    <lineage>
        <taxon>Bacteria</taxon>
        <taxon>Pseudomonadati</taxon>
        <taxon>Pseudomonadota</taxon>
        <taxon>Betaproteobacteria</taxon>
        <taxon>Neisseriales</taxon>
        <taxon>Neisseriaceae</taxon>
        <taxon>Alysiella</taxon>
    </lineage>
</organism>
<dbReference type="AlphaFoldDB" id="A0A286E8G0"/>
<gene>
    <name evidence="3" type="ORF">SAMN02746062_00837</name>
</gene>
<dbReference type="PANTHER" id="PTHR43581:SF2">
    <property type="entry name" value="EXCINUCLEASE ATPASE SUBUNIT"/>
    <property type="match status" value="1"/>
</dbReference>
<dbReference type="CDD" id="cd00267">
    <property type="entry name" value="ABC_ATPase"/>
    <property type="match status" value="1"/>
</dbReference>
<dbReference type="InterPro" id="IPR027417">
    <property type="entry name" value="P-loop_NTPase"/>
</dbReference>
<evidence type="ECO:0000313" key="4">
    <source>
        <dbReference type="Proteomes" id="UP000219669"/>
    </source>
</evidence>
<accession>A0A286E8G0</accession>
<dbReference type="SUPFAM" id="SSF52540">
    <property type="entry name" value="P-loop containing nucleoside triphosphate hydrolases"/>
    <property type="match status" value="1"/>
</dbReference>
<dbReference type="InterPro" id="IPR003959">
    <property type="entry name" value="ATPase_AAA_core"/>
</dbReference>
<dbReference type="InterPro" id="IPR051396">
    <property type="entry name" value="Bact_Antivir_Def_Nuclease"/>
</dbReference>
<feature type="domain" description="Rad50/SbcC-type AAA" evidence="2">
    <location>
        <begin position="9"/>
        <end position="107"/>
    </location>
</feature>
<dbReference type="Pfam" id="PF13304">
    <property type="entry name" value="AAA_21"/>
    <property type="match status" value="1"/>
</dbReference>
<dbReference type="GO" id="GO:0016887">
    <property type="term" value="F:ATP hydrolysis activity"/>
    <property type="evidence" value="ECO:0007669"/>
    <property type="project" value="InterPro"/>
</dbReference>
<feature type="domain" description="ATPase AAA-type core" evidence="1">
    <location>
        <begin position="208"/>
        <end position="282"/>
    </location>
</feature>
<evidence type="ECO:0000313" key="3">
    <source>
        <dbReference type="EMBL" id="SOD67205.1"/>
    </source>
</evidence>